<dbReference type="EMBL" id="CP039704">
    <property type="protein sequence ID" value="QCI80438.1"/>
    <property type="molecule type" value="Genomic_DNA"/>
</dbReference>
<gene>
    <name evidence="2" type="ORF">E6W36_15700</name>
</gene>
<name>A0A4D7C9F1_9SPHN</name>
<dbReference type="InterPro" id="IPR029058">
    <property type="entry name" value="AB_hydrolase_fold"/>
</dbReference>
<keyword evidence="2" id="KW-0378">Hydrolase</keyword>
<proteinExistence type="predicted"/>
<dbReference type="Gene3D" id="3.40.50.1820">
    <property type="entry name" value="alpha/beta hydrolase"/>
    <property type="match status" value="1"/>
</dbReference>
<dbReference type="AlphaFoldDB" id="A0A4D7C9F1"/>
<dbReference type="RefSeq" id="WP_222873334.1">
    <property type="nucleotide sequence ID" value="NZ_CP039704.1"/>
</dbReference>
<reference evidence="3" key="1">
    <citation type="submission" date="2019-04" db="EMBL/GenBank/DDBJ databases">
        <title>Complete genome sequence of Sphingomonas sp. W1-2-3.</title>
        <authorList>
            <person name="Im W.T."/>
        </authorList>
    </citation>
    <scope>NUCLEOTIDE SEQUENCE [LARGE SCALE GENOMIC DNA]</scope>
    <source>
        <strain evidence="3">W1-2-3</strain>
    </source>
</reference>
<accession>A0A4D7C9F1</accession>
<dbReference type="PANTHER" id="PTHR43798">
    <property type="entry name" value="MONOACYLGLYCEROL LIPASE"/>
    <property type="match status" value="1"/>
</dbReference>
<organism evidence="2 3">
    <name type="scientific">Hankyongella ginsenosidimutans</name>
    <dbReference type="NCBI Taxonomy" id="1763828"/>
    <lineage>
        <taxon>Bacteria</taxon>
        <taxon>Pseudomonadati</taxon>
        <taxon>Pseudomonadota</taxon>
        <taxon>Alphaproteobacteria</taxon>
        <taxon>Sphingomonadales</taxon>
        <taxon>Sphingomonadaceae</taxon>
        <taxon>Hankyongella</taxon>
    </lineage>
</organism>
<sequence>METREFHTPDGVCLRYDWLPGPGRTTILVHGFLSSARLNWQDYGTAALLSAAGLTLAMPDLRGHGRSEAPQEADRYPPDVLARDLLALVAHLRQAPGSFDIAGYSLGARTVVRALTLGLRPRRVVLAGMGLTGIVDGWARSRWFQQALIDGPTARPGAPERLVARFQQMTGTDAVAAGHAIGSHVDTPLEALADIAAPTLVLAGRDDHDTGSIEALAAALPDAQALRIPGDHMNVISKPEFGRAIRDFLIA</sequence>
<protein>
    <submittedName>
        <fullName evidence="2">Alpha/beta hydrolase</fullName>
    </submittedName>
</protein>
<feature type="domain" description="AB hydrolase-1" evidence="1">
    <location>
        <begin position="27"/>
        <end position="239"/>
    </location>
</feature>
<evidence type="ECO:0000259" key="1">
    <source>
        <dbReference type="Pfam" id="PF12697"/>
    </source>
</evidence>
<keyword evidence="3" id="KW-1185">Reference proteome</keyword>
<dbReference type="SUPFAM" id="SSF53474">
    <property type="entry name" value="alpha/beta-Hydrolases"/>
    <property type="match status" value="1"/>
</dbReference>
<dbReference type="Proteomes" id="UP000298714">
    <property type="component" value="Chromosome"/>
</dbReference>
<dbReference type="KEGG" id="hgn:E6W36_15700"/>
<dbReference type="GO" id="GO:0016787">
    <property type="term" value="F:hydrolase activity"/>
    <property type="evidence" value="ECO:0007669"/>
    <property type="project" value="UniProtKB-KW"/>
</dbReference>
<dbReference type="InterPro" id="IPR050266">
    <property type="entry name" value="AB_hydrolase_sf"/>
</dbReference>
<evidence type="ECO:0000313" key="2">
    <source>
        <dbReference type="EMBL" id="QCI80438.1"/>
    </source>
</evidence>
<dbReference type="Pfam" id="PF12697">
    <property type="entry name" value="Abhydrolase_6"/>
    <property type="match status" value="1"/>
</dbReference>
<dbReference type="InterPro" id="IPR000073">
    <property type="entry name" value="AB_hydrolase_1"/>
</dbReference>
<evidence type="ECO:0000313" key="3">
    <source>
        <dbReference type="Proteomes" id="UP000298714"/>
    </source>
</evidence>